<feature type="transmembrane region" description="Helical" evidence="2">
    <location>
        <begin position="60"/>
        <end position="82"/>
    </location>
</feature>
<evidence type="ECO:0000256" key="1">
    <source>
        <dbReference type="SAM" id="MobiDB-lite"/>
    </source>
</evidence>
<proteinExistence type="predicted"/>
<feature type="compositionally biased region" description="Pro residues" evidence="1">
    <location>
        <begin position="537"/>
        <end position="547"/>
    </location>
</feature>
<sequence length="658" mass="70789">MSSTYTSHRPDKGKRRADPTEQTPLLYNSYDPTNTNTDSSSSSPPQLIHDVPSALPSRWAVFRTFLITLGICLSIFILFLIISANDAYSRMHTDPDEVLNNAIKWRIDKMKMINMTNEGVWIRVDGEIGVDGDWIVEYNWLGRWAIRRLGAVSVEPEEVIVRSTAISRDLATIRPPSFNLSLDPTTPTLLSLPILISPLANASVLGQFLKESWRTSTIDLSVALDSIVIRGGRLSDPSWRGSLSLKQNYIVKPIIWNIPPMPFLPSPPEMPSLSSLVSVSNLSISPSLTASAVVDIPNPLHYLNTPPIDFLVSHQLQVAVALAASNQTLSLDGSLPVANATNAAFTVSSRAPNITVPVIGQIGPLNLTKSDNSSNLLSSFLQNYLSGESSPILLVPVIPPSLFPNSTDVIIAFSFPGPSPKPQVLRDVHISQMSIKLKGVVVTKGQVYASGKVEAKVVLPRGMHMDVDVMRVAVDALISDGQGTDDSGSISLSGVDATISRLVDGSWPWPSRGNEKGTPANKGDESRTDDGDLDAPPSRPLPSPLPPRVFARIRPEKWLEASSEEIDGDEEDGTTVIVQSRFQDVPLEVLDGREGIFSGFVRKVLFKGSAVAGVEGVAGVGVTIPGLLGDADGDGQGELLELSGLPFEGSVEIGKNNL</sequence>
<feature type="region of interest" description="Disordered" evidence="1">
    <location>
        <begin position="1"/>
        <end position="47"/>
    </location>
</feature>
<accession>A0A165ZZ96</accession>
<evidence type="ECO:0000313" key="4">
    <source>
        <dbReference type="Proteomes" id="UP000076798"/>
    </source>
</evidence>
<keyword evidence="2" id="KW-0472">Membrane</keyword>
<evidence type="ECO:0008006" key="5">
    <source>
        <dbReference type="Google" id="ProtNLM"/>
    </source>
</evidence>
<evidence type="ECO:0000313" key="3">
    <source>
        <dbReference type="EMBL" id="KZT34792.1"/>
    </source>
</evidence>
<dbReference type="Proteomes" id="UP000076798">
    <property type="component" value="Unassembled WGS sequence"/>
</dbReference>
<feature type="region of interest" description="Disordered" evidence="1">
    <location>
        <begin position="506"/>
        <end position="548"/>
    </location>
</feature>
<dbReference type="OrthoDB" id="10039566at2759"/>
<keyword evidence="4" id="KW-1185">Reference proteome</keyword>
<feature type="compositionally biased region" description="Low complexity" evidence="1">
    <location>
        <begin position="27"/>
        <end position="45"/>
    </location>
</feature>
<keyword evidence="2" id="KW-1133">Transmembrane helix</keyword>
<reference evidence="3 4" key="1">
    <citation type="journal article" date="2016" name="Mol. Biol. Evol.">
        <title>Comparative Genomics of Early-Diverging Mushroom-Forming Fungi Provides Insights into the Origins of Lignocellulose Decay Capabilities.</title>
        <authorList>
            <person name="Nagy L.G."/>
            <person name="Riley R."/>
            <person name="Tritt A."/>
            <person name="Adam C."/>
            <person name="Daum C."/>
            <person name="Floudas D."/>
            <person name="Sun H."/>
            <person name="Yadav J.S."/>
            <person name="Pangilinan J."/>
            <person name="Larsson K.H."/>
            <person name="Matsuura K."/>
            <person name="Barry K."/>
            <person name="Labutti K."/>
            <person name="Kuo R."/>
            <person name="Ohm R.A."/>
            <person name="Bhattacharya S.S."/>
            <person name="Shirouzu T."/>
            <person name="Yoshinaga Y."/>
            <person name="Martin F.M."/>
            <person name="Grigoriev I.V."/>
            <person name="Hibbett D.S."/>
        </authorList>
    </citation>
    <scope>NUCLEOTIDE SEQUENCE [LARGE SCALE GENOMIC DNA]</scope>
    <source>
        <strain evidence="3 4">HHB10207 ss-3</strain>
    </source>
</reference>
<gene>
    <name evidence="3" type="ORF">SISSUDRAFT_1065011</name>
</gene>
<keyword evidence="2" id="KW-0812">Transmembrane</keyword>
<protein>
    <recommendedName>
        <fullName evidence="5">Pre-rRNA processing protein</fullName>
    </recommendedName>
</protein>
<dbReference type="AlphaFoldDB" id="A0A165ZZ96"/>
<dbReference type="EMBL" id="KV428165">
    <property type="protein sequence ID" value="KZT34792.1"/>
    <property type="molecule type" value="Genomic_DNA"/>
</dbReference>
<name>A0A165ZZ96_9AGAM</name>
<evidence type="ECO:0000256" key="2">
    <source>
        <dbReference type="SAM" id="Phobius"/>
    </source>
</evidence>
<organism evidence="3 4">
    <name type="scientific">Sistotremastrum suecicum HHB10207 ss-3</name>
    <dbReference type="NCBI Taxonomy" id="1314776"/>
    <lineage>
        <taxon>Eukaryota</taxon>
        <taxon>Fungi</taxon>
        <taxon>Dikarya</taxon>
        <taxon>Basidiomycota</taxon>
        <taxon>Agaricomycotina</taxon>
        <taxon>Agaricomycetes</taxon>
        <taxon>Sistotremastrales</taxon>
        <taxon>Sistotremastraceae</taxon>
        <taxon>Sistotremastrum</taxon>
    </lineage>
</organism>
<dbReference type="STRING" id="1314776.A0A165ZZ96"/>